<dbReference type="EMBL" id="KN818260">
    <property type="protein sequence ID" value="KIL63303.1"/>
    <property type="molecule type" value="Genomic_DNA"/>
</dbReference>
<dbReference type="Proteomes" id="UP000054549">
    <property type="component" value="Unassembled WGS sequence"/>
</dbReference>
<keyword evidence="3" id="KW-1185">Reference proteome</keyword>
<organism evidence="2 3">
    <name type="scientific">Amanita muscaria (strain Koide BX008)</name>
    <dbReference type="NCBI Taxonomy" id="946122"/>
    <lineage>
        <taxon>Eukaryota</taxon>
        <taxon>Fungi</taxon>
        <taxon>Dikarya</taxon>
        <taxon>Basidiomycota</taxon>
        <taxon>Agaricomycotina</taxon>
        <taxon>Agaricomycetes</taxon>
        <taxon>Agaricomycetidae</taxon>
        <taxon>Agaricales</taxon>
        <taxon>Pluteineae</taxon>
        <taxon>Amanitaceae</taxon>
        <taxon>Amanita</taxon>
    </lineage>
</organism>
<keyword evidence="1" id="KW-0472">Membrane</keyword>
<reference evidence="2 3" key="1">
    <citation type="submission" date="2014-04" db="EMBL/GenBank/DDBJ databases">
        <title>Evolutionary Origins and Diversification of the Mycorrhizal Mutualists.</title>
        <authorList>
            <consortium name="DOE Joint Genome Institute"/>
            <consortium name="Mycorrhizal Genomics Consortium"/>
            <person name="Kohler A."/>
            <person name="Kuo A."/>
            <person name="Nagy L.G."/>
            <person name="Floudas D."/>
            <person name="Copeland A."/>
            <person name="Barry K.W."/>
            <person name="Cichocki N."/>
            <person name="Veneault-Fourrey C."/>
            <person name="LaButti K."/>
            <person name="Lindquist E.A."/>
            <person name="Lipzen A."/>
            <person name="Lundell T."/>
            <person name="Morin E."/>
            <person name="Murat C."/>
            <person name="Riley R."/>
            <person name="Ohm R."/>
            <person name="Sun H."/>
            <person name="Tunlid A."/>
            <person name="Henrissat B."/>
            <person name="Grigoriev I.V."/>
            <person name="Hibbett D.S."/>
            <person name="Martin F."/>
        </authorList>
    </citation>
    <scope>NUCLEOTIDE SEQUENCE [LARGE SCALE GENOMIC DNA]</scope>
    <source>
        <strain evidence="2 3">Koide BX008</strain>
    </source>
</reference>
<evidence type="ECO:0000313" key="3">
    <source>
        <dbReference type="Proteomes" id="UP000054549"/>
    </source>
</evidence>
<accession>A0A0C2X3K1</accession>
<protein>
    <submittedName>
        <fullName evidence="2">Uncharacterized protein</fullName>
    </submittedName>
</protein>
<gene>
    <name evidence="2" type="ORF">M378DRAFT_673986</name>
</gene>
<proteinExistence type="predicted"/>
<keyword evidence="1" id="KW-1133">Transmembrane helix</keyword>
<feature type="transmembrane region" description="Helical" evidence="1">
    <location>
        <begin position="109"/>
        <end position="126"/>
    </location>
</feature>
<evidence type="ECO:0000313" key="2">
    <source>
        <dbReference type="EMBL" id="KIL63303.1"/>
    </source>
</evidence>
<evidence type="ECO:0000256" key="1">
    <source>
        <dbReference type="SAM" id="Phobius"/>
    </source>
</evidence>
<name>A0A0C2X3K1_AMAMK</name>
<dbReference type="AlphaFoldDB" id="A0A0C2X3K1"/>
<sequence length="135" mass="15334">MVAILRCFNLHVSQNADVFGITCPSERPSSSGFNPSLVECLTVKASSFKLKLQGLNMHNSLSSISRGILLAFAKLLQEKMIEKKRHSGSVCSLHCHNELRCTLVKRTPFLYALLWTCFLYLVNWRLKDYSNDHES</sequence>
<dbReference type="HOGENOM" id="CLU_1885254_0_0_1"/>
<dbReference type="InParanoid" id="A0A0C2X3K1"/>
<keyword evidence="1" id="KW-0812">Transmembrane</keyword>